<organism evidence="1 2">
    <name type="scientific">Allacma fusca</name>
    <dbReference type="NCBI Taxonomy" id="39272"/>
    <lineage>
        <taxon>Eukaryota</taxon>
        <taxon>Metazoa</taxon>
        <taxon>Ecdysozoa</taxon>
        <taxon>Arthropoda</taxon>
        <taxon>Hexapoda</taxon>
        <taxon>Collembola</taxon>
        <taxon>Symphypleona</taxon>
        <taxon>Sminthuridae</taxon>
        <taxon>Allacma</taxon>
    </lineage>
</organism>
<dbReference type="AlphaFoldDB" id="A0A8J2MDK3"/>
<comment type="caution">
    <text evidence="1">The sequence shown here is derived from an EMBL/GenBank/DDBJ whole genome shotgun (WGS) entry which is preliminary data.</text>
</comment>
<accession>A0A8J2MDK3</accession>
<proteinExistence type="predicted"/>
<dbReference type="EMBL" id="CAJVCH010571147">
    <property type="protein sequence ID" value="CAG7836765.1"/>
    <property type="molecule type" value="Genomic_DNA"/>
</dbReference>
<name>A0A8J2MDK3_9HEXA</name>
<dbReference type="Proteomes" id="UP000708208">
    <property type="component" value="Unassembled WGS sequence"/>
</dbReference>
<dbReference type="OrthoDB" id="10251809at2759"/>
<gene>
    <name evidence="1" type="ORF">AFUS01_LOCUS45971</name>
</gene>
<reference evidence="1" key="1">
    <citation type="submission" date="2021-06" db="EMBL/GenBank/DDBJ databases">
        <authorList>
            <person name="Hodson N. C."/>
            <person name="Mongue J. A."/>
            <person name="Jaron S. K."/>
        </authorList>
    </citation>
    <scope>NUCLEOTIDE SEQUENCE</scope>
</reference>
<sequence length="137" mass="15769">MAKSSRWKSQLKFCWQLRRILEAEKELLSPLERFDNFTSNAGIPVSRVPTTSLERVDKLVIIKVVVAYESPSLFFFVKVKPVTLNKENFFQTCIFGNVSGEGSLSSLPVYYLFVHSCILREGCASREYEKLLLRKPE</sequence>
<evidence type="ECO:0000313" key="1">
    <source>
        <dbReference type="EMBL" id="CAG7836765.1"/>
    </source>
</evidence>
<protein>
    <submittedName>
        <fullName evidence="1">Uncharacterized protein</fullName>
    </submittedName>
</protein>
<evidence type="ECO:0000313" key="2">
    <source>
        <dbReference type="Proteomes" id="UP000708208"/>
    </source>
</evidence>
<keyword evidence="2" id="KW-1185">Reference proteome</keyword>